<feature type="region of interest" description="Disordered" evidence="1">
    <location>
        <begin position="17"/>
        <end position="43"/>
    </location>
</feature>
<dbReference type="Proteomes" id="UP000663829">
    <property type="component" value="Unassembled WGS sequence"/>
</dbReference>
<reference evidence="2" key="1">
    <citation type="submission" date="2021-02" db="EMBL/GenBank/DDBJ databases">
        <authorList>
            <person name="Nowell W R."/>
        </authorList>
    </citation>
    <scope>NUCLEOTIDE SEQUENCE</scope>
</reference>
<evidence type="ECO:0000313" key="3">
    <source>
        <dbReference type="EMBL" id="CAF4134018.1"/>
    </source>
</evidence>
<evidence type="ECO:0000313" key="2">
    <source>
        <dbReference type="EMBL" id="CAF1304245.1"/>
    </source>
</evidence>
<accession>A0A815DZ78</accession>
<sequence length="43" mass="4789">MFYDATKICRSLARWTTMRSDTESASDPGQSLAHSSVPKDNAR</sequence>
<dbReference type="EMBL" id="CAJOBC010038985">
    <property type="protein sequence ID" value="CAF4134018.1"/>
    <property type="molecule type" value="Genomic_DNA"/>
</dbReference>
<proteinExistence type="predicted"/>
<feature type="compositionally biased region" description="Polar residues" evidence="1">
    <location>
        <begin position="17"/>
        <end position="34"/>
    </location>
</feature>
<dbReference type="AlphaFoldDB" id="A0A815DZ78"/>
<keyword evidence="4" id="KW-1185">Reference proteome</keyword>
<evidence type="ECO:0000313" key="4">
    <source>
        <dbReference type="Proteomes" id="UP000663829"/>
    </source>
</evidence>
<evidence type="ECO:0000256" key="1">
    <source>
        <dbReference type="SAM" id="MobiDB-lite"/>
    </source>
</evidence>
<organism evidence="2 4">
    <name type="scientific">Didymodactylos carnosus</name>
    <dbReference type="NCBI Taxonomy" id="1234261"/>
    <lineage>
        <taxon>Eukaryota</taxon>
        <taxon>Metazoa</taxon>
        <taxon>Spiralia</taxon>
        <taxon>Gnathifera</taxon>
        <taxon>Rotifera</taxon>
        <taxon>Eurotatoria</taxon>
        <taxon>Bdelloidea</taxon>
        <taxon>Philodinida</taxon>
        <taxon>Philodinidae</taxon>
        <taxon>Didymodactylos</taxon>
    </lineage>
</organism>
<gene>
    <name evidence="2" type="ORF">GPM918_LOCUS28674</name>
    <name evidence="3" type="ORF">SRO942_LOCUS29191</name>
</gene>
<comment type="caution">
    <text evidence="2">The sequence shown here is derived from an EMBL/GenBank/DDBJ whole genome shotgun (WGS) entry which is preliminary data.</text>
</comment>
<protein>
    <submittedName>
        <fullName evidence="2">Uncharacterized protein</fullName>
    </submittedName>
</protein>
<name>A0A815DZ78_9BILA</name>
<dbReference type="EMBL" id="CAJNOQ010012620">
    <property type="protein sequence ID" value="CAF1304245.1"/>
    <property type="molecule type" value="Genomic_DNA"/>
</dbReference>
<feature type="non-terminal residue" evidence="2">
    <location>
        <position position="1"/>
    </location>
</feature>
<dbReference type="Proteomes" id="UP000681722">
    <property type="component" value="Unassembled WGS sequence"/>
</dbReference>